<evidence type="ECO:0000256" key="1">
    <source>
        <dbReference type="SAM" id="MobiDB-lite"/>
    </source>
</evidence>
<feature type="compositionally biased region" description="Polar residues" evidence="1">
    <location>
        <begin position="83"/>
        <end position="97"/>
    </location>
</feature>
<name>A0A1I7YIU8_9BILA</name>
<organism evidence="2 3">
    <name type="scientific">Steinernema glaseri</name>
    <dbReference type="NCBI Taxonomy" id="37863"/>
    <lineage>
        <taxon>Eukaryota</taxon>
        <taxon>Metazoa</taxon>
        <taxon>Ecdysozoa</taxon>
        <taxon>Nematoda</taxon>
        <taxon>Chromadorea</taxon>
        <taxon>Rhabditida</taxon>
        <taxon>Tylenchina</taxon>
        <taxon>Panagrolaimomorpha</taxon>
        <taxon>Strongyloidoidea</taxon>
        <taxon>Steinernematidae</taxon>
        <taxon>Steinernema</taxon>
    </lineage>
</organism>
<protein>
    <submittedName>
        <fullName evidence="3">Uncharacterized protein</fullName>
    </submittedName>
</protein>
<reference evidence="3" key="1">
    <citation type="submission" date="2016-11" db="UniProtKB">
        <authorList>
            <consortium name="WormBaseParasite"/>
        </authorList>
    </citation>
    <scope>IDENTIFICATION</scope>
</reference>
<evidence type="ECO:0000313" key="3">
    <source>
        <dbReference type="WBParaSite" id="L893_g1678.t1"/>
    </source>
</evidence>
<dbReference type="Proteomes" id="UP000095287">
    <property type="component" value="Unplaced"/>
</dbReference>
<accession>A0A1I7YIU8</accession>
<keyword evidence="2" id="KW-1185">Reference proteome</keyword>
<sequence>MARPLPDRLAESQLPITVTLALIWCQGRERGREFLVGVANGPNGGPDPHDTISIYSTNFVRALLRCLQNSRKVCCVSKLTWRPQASSSSTLNRQSPPQASPLLR</sequence>
<dbReference type="AlphaFoldDB" id="A0A1I7YIU8"/>
<proteinExistence type="predicted"/>
<dbReference type="WBParaSite" id="L893_g1678.t1">
    <property type="protein sequence ID" value="L893_g1678.t1"/>
    <property type="gene ID" value="L893_g1678"/>
</dbReference>
<feature type="region of interest" description="Disordered" evidence="1">
    <location>
        <begin position="81"/>
        <end position="104"/>
    </location>
</feature>
<evidence type="ECO:0000313" key="2">
    <source>
        <dbReference type="Proteomes" id="UP000095287"/>
    </source>
</evidence>